<evidence type="ECO:0000313" key="3">
    <source>
        <dbReference type="EMBL" id="KAJ7644637.1"/>
    </source>
</evidence>
<comment type="caution">
    <text evidence="3">The sequence shown here is derived from an EMBL/GenBank/DDBJ whole genome shotgun (WGS) entry which is preliminary data.</text>
</comment>
<keyword evidence="2" id="KW-0732">Signal</keyword>
<accession>A0AAD7CBW7</accession>
<dbReference type="AlphaFoldDB" id="A0AAD7CBW7"/>
<feature type="region of interest" description="Disordered" evidence="1">
    <location>
        <begin position="138"/>
        <end position="166"/>
    </location>
</feature>
<name>A0AAD7CBW7_9AGAR</name>
<feature type="chain" id="PRO_5042097976" evidence="2">
    <location>
        <begin position="28"/>
        <end position="166"/>
    </location>
</feature>
<keyword evidence="4" id="KW-1185">Reference proteome</keyword>
<reference evidence="3" key="1">
    <citation type="submission" date="2023-03" db="EMBL/GenBank/DDBJ databases">
        <title>Massive genome expansion in bonnet fungi (Mycena s.s.) driven by repeated elements and novel gene families across ecological guilds.</title>
        <authorList>
            <consortium name="Lawrence Berkeley National Laboratory"/>
            <person name="Harder C.B."/>
            <person name="Miyauchi S."/>
            <person name="Viragh M."/>
            <person name="Kuo A."/>
            <person name="Thoen E."/>
            <person name="Andreopoulos B."/>
            <person name="Lu D."/>
            <person name="Skrede I."/>
            <person name="Drula E."/>
            <person name="Henrissat B."/>
            <person name="Morin E."/>
            <person name="Kohler A."/>
            <person name="Barry K."/>
            <person name="LaButti K."/>
            <person name="Morin E."/>
            <person name="Salamov A."/>
            <person name="Lipzen A."/>
            <person name="Mereny Z."/>
            <person name="Hegedus B."/>
            <person name="Baldrian P."/>
            <person name="Stursova M."/>
            <person name="Weitz H."/>
            <person name="Taylor A."/>
            <person name="Grigoriev I.V."/>
            <person name="Nagy L.G."/>
            <person name="Martin F."/>
            <person name="Kauserud H."/>
        </authorList>
    </citation>
    <scope>NUCLEOTIDE SEQUENCE</scope>
    <source>
        <strain evidence="3">9284</strain>
    </source>
</reference>
<sequence>MPPASLLVVIASIPVLLWTALDNVSYATPLVAVPVGFVLTREALEGMNSLPNARVQRLQLDAMLITASRMGSPTLSTLSLFPPSAIPASQSTRHRFRCQQLALPVPQLQASIQIRCRVYIIPSYSTYTIAPTLAKTAAPLSTSPSPSMPPPSPAEHVLFSAPSHRS</sequence>
<protein>
    <submittedName>
        <fullName evidence="3">Uncharacterized protein</fullName>
    </submittedName>
</protein>
<organism evidence="3 4">
    <name type="scientific">Roridomyces roridus</name>
    <dbReference type="NCBI Taxonomy" id="1738132"/>
    <lineage>
        <taxon>Eukaryota</taxon>
        <taxon>Fungi</taxon>
        <taxon>Dikarya</taxon>
        <taxon>Basidiomycota</taxon>
        <taxon>Agaricomycotina</taxon>
        <taxon>Agaricomycetes</taxon>
        <taxon>Agaricomycetidae</taxon>
        <taxon>Agaricales</taxon>
        <taxon>Marasmiineae</taxon>
        <taxon>Mycenaceae</taxon>
        <taxon>Roridomyces</taxon>
    </lineage>
</organism>
<evidence type="ECO:0000256" key="1">
    <source>
        <dbReference type="SAM" id="MobiDB-lite"/>
    </source>
</evidence>
<evidence type="ECO:0000256" key="2">
    <source>
        <dbReference type="SAM" id="SignalP"/>
    </source>
</evidence>
<proteinExistence type="predicted"/>
<gene>
    <name evidence="3" type="ORF">FB45DRAFT_1021392</name>
</gene>
<feature type="signal peptide" evidence="2">
    <location>
        <begin position="1"/>
        <end position="27"/>
    </location>
</feature>
<dbReference type="EMBL" id="JARKIF010000003">
    <property type="protein sequence ID" value="KAJ7644637.1"/>
    <property type="molecule type" value="Genomic_DNA"/>
</dbReference>
<evidence type="ECO:0000313" key="4">
    <source>
        <dbReference type="Proteomes" id="UP001221142"/>
    </source>
</evidence>
<dbReference type="Proteomes" id="UP001221142">
    <property type="component" value="Unassembled WGS sequence"/>
</dbReference>